<dbReference type="Pfam" id="PF07993">
    <property type="entry name" value="NAD_binding_4"/>
    <property type="match status" value="1"/>
</dbReference>
<dbReference type="Pfam" id="PF00550">
    <property type="entry name" value="PP-binding"/>
    <property type="match status" value="1"/>
</dbReference>
<dbReference type="PROSITE" id="PS00012">
    <property type="entry name" value="PHOSPHOPANTETHEINE"/>
    <property type="match status" value="1"/>
</dbReference>
<dbReference type="PANTHER" id="PTHR43439:SF2">
    <property type="entry name" value="ENZYME, PUTATIVE (JCVI)-RELATED"/>
    <property type="match status" value="1"/>
</dbReference>
<dbReference type="PANTHER" id="PTHR43439">
    <property type="entry name" value="PHENYLACETATE-COENZYME A LIGASE"/>
    <property type="match status" value="1"/>
</dbReference>
<dbReference type="InterPro" id="IPR020845">
    <property type="entry name" value="AMP-binding_CS"/>
</dbReference>
<dbReference type="Pfam" id="PF00501">
    <property type="entry name" value="AMP-binding"/>
    <property type="match status" value="1"/>
</dbReference>
<dbReference type="PROSITE" id="PS50075">
    <property type="entry name" value="CARRIER"/>
    <property type="match status" value="1"/>
</dbReference>
<dbReference type="Pfam" id="PF23562">
    <property type="entry name" value="AMP-binding_C_3"/>
    <property type="match status" value="1"/>
</dbReference>
<dbReference type="InterPro" id="IPR000873">
    <property type="entry name" value="AMP-dep_synth/lig_dom"/>
</dbReference>
<dbReference type="InterPro" id="IPR036736">
    <property type="entry name" value="ACP-like_sf"/>
</dbReference>
<evidence type="ECO:0000313" key="5">
    <source>
        <dbReference type="Proteomes" id="UP000054007"/>
    </source>
</evidence>
<dbReference type="Gene3D" id="3.40.50.720">
    <property type="entry name" value="NAD(P)-binding Rossmann-like Domain"/>
    <property type="match status" value="1"/>
</dbReference>
<dbReference type="SUPFAM" id="SSF51735">
    <property type="entry name" value="NAD(P)-binding Rossmann-fold domains"/>
    <property type="match status" value="1"/>
</dbReference>
<protein>
    <submittedName>
        <fullName evidence="4">L-aminoadipate-semialdehyde dehydrogenase</fullName>
    </submittedName>
</protein>
<organism evidence="4 5">
    <name type="scientific">Cylindrobasidium torrendii FP15055 ss-10</name>
    <dbReference type="NCBI Taxonomy" id="1314674"/>
    <lineage>
        <taxon>Eukaryota</taxon>
        <taxon>Fungi</taxon>
        <taxon>Dikarya</taxon>
        <taxon>Basidiomycota</taxon>
        <taxon>Agaricomycotina</taxon>
        <taxon>Agaricomycetes</taxon>
        <taxon>Agaricomycetidae</taxon>
        <taxon>Agaricales</taxon>
        <taxon>Marasmiineae</taxon>
        <taxon>Physalacriaceae</taxon>
        <taxon>Cylindrobasidium</taxon>
    </lineage>
</organism>
<dbReference type="OrthoDB" id="429813at2759"/>
<dbReference type="InterPro" id="IPR036291">
    <property type="entry name" value="NAD(P)-bd_dom_sf"/>
</dbReference>
<dbReference type="AlphaFoldDB" id="A0A0D7BAW7"/>
<proteinExistence type="predicted"/>
<dbReference type="EMBL" id="KN880529">
    <property type="protein sequence ID" value="KIY67304.1"/>
    <property type="molecule type" value="Genomic_DNA"/>
</dbReference>
<dbReference type="InterPro" id="IPR013120">
    <property type="entry name" value="FAR_NAD-bd"/>
</dbReference>
<reference evidence="4 5" key="1">
    <citation type="journal article" date="2015" name="Fungal Genet. Biol.">
        <title>Evolution of novel wood decay mechanisms in Agaricales revealed by the genome sequences of Fistulina hepatica and Cylindrobasidium torrendii.</title>
        <authorList>
            <person name="Floudas D."/>
            <person name="Held B.W."/>
            <person name="Riley R."/>
            <person name="Nagy L.G."/>
            <person name="Koehler G."/>
            <person name="Ransdell A.S."/>
            <person name="Younus H."/>
            <person name="Chow J."/>
            <person name="Chiniquy J."/>
            <person name="Lipzen A."/>
            <person name="Tritt A."/>
            <person name="Sun H."/>
            <person name="Haridas S."/>
            <person name="LaButti K."/>
            <person name="Ohm R.A."/>
            <person name="Kues U."/>
            <person name="Blanchette R.A."/>
            <person name="Grigoriev I.V."/>
            <person name="Minto R.E."/>
            <person name="Hibbett D.S."/>
        </authorList>
    </citation>
    <scope>NUCLEOTIDE SEQUENCE [LARGE SCALE GENOMIC DNA]</scope>
    <source>
        <strain evidence="4 5">FP15055 ss-10</strain>
    </source>
</reference>
<keyword evidence="2" id="KW-0597">Phosphoprotein</keyword>
<feature type="domain" description="Carrier" evidence="3">
    <location>
        <begin position="552"/>
        <end position="630"/>
    </location>
</feature>
<dbReference type="STRING" id="1314674.A0A0D7BAW7"/>
<dbReference type="PROSITE" id="PS00455">
    <property type="entry name" value="AMP_BINDING"/>
    <property type="match status" value="1"/>
</dbReference>
<evidence type="ECO:0000313" key="4">
    <source>
        <dbReference type="EMBL" id="KIY67304.1"/>
    </source>
</evidence>
<evidence type="ECO:0000259" key="3">
    <source>
        <dbReference type="PROSITE" id="PS50075"/>
    </source>
</evidence>
<dbReference type="SUPFAM" id="SSF47336">
    <property type="entry name" value="ACP-like"/>
    <property type="match status" value="1"/>
</dbReference>
<dbReference type="InterPro" id="IPR042099">
    <property type="entry name" value="ANL_N_sf"/>
</dbReference>
<gene>
    <name evidence="4" type="ORF">CYLTODRAFT_490732</name>
</gene>
<keyword evidence="5" id="KW-1185">Reference proteome</keyword>
<dbReference type="InterPro" id="IPR051414">
    <property type="entry name" value="Adenylate-forming_Reductase"/>
</dbReference>
<evidence type="ECO:0000256" key="2">
    <source>
        <dbReference type="ARBA" id="ARBA00022553"/>
    </source>
</evidence>
<dbReference type="Gene3D" id="3.40.50.12780">
    <property type="entry name" value="N-terminal domain of ligase-like"/>
    <property type="match status" value="1"/>
</dbReference>
<evidence type="ECO:0000256" key="1">
    <source>
        <dbReference type="ARBA" id="ARBA00022450"/>
    </source>
</evidence>
<dbReference type="InterPro" id="IPR006162">
    <property type="entry name" value="Ppantetheine_attach_site"/>
</dbReference>
<dbReference type="SMART" id="SM00823">
    <property type="entry name" value="PKS_PP"/>
    <property type="match status" value="1"/>
</dbReference>
<dbReference type="InterPro" id="IPR020806">
    <property type="entry name" value="PKS_PP-bd"/>
</dbReference>
<dbReference type="InterPro" id="IPR009081">
    <property type="entry name" value="PP-bd_ACP"/>
</dbReference>
<dbReference type="Gene3D" id="1.10.1200.10">
    <property type="entry name" value="ACP-like"/>
    <property type="match status" value="1"/>
</dbReference>
<name>A0A0D7BAW7_9AGAR</name>
<dbReference type="Proteomes" id="UP000054007">
    <property type="component" value="Unassembled WGS sequence"/>
</dbReference>
<sequence length="1033" mass="113542">MPAPTYIAKSLTELLTIRARDQPNDPFVYTGDASDGDNVVLRSLTYKETEAAVDRLAWHYSKLDLCPKVVPGELPPVQIIAVLTSTAIDESFLEMALAKLGLSALLLSINNSVAAVAHLTKLTKATHLIYGTKFEETAKEAQAILASQDYVINIVPDQRFPLWGPEGVASTNIKPFKPYLTPSQEISRPAVILHSSGSTGFPKPVHITHYGLIANIALNQGKPAFSTLPVFHGYGHFAVFRCMYPGLYITLYPPHLPLTSSNICKVISKSPDVRQCFAVPYVIKLLGETEEGMNALATFDVVSYAGAPVPDDLGDRLVGAGVNLLSIYGTTETGSLLNSSRDFAQDKLWNWVRPLPTSLNYLVFEPQGGNTFEVIVKDGYPPKIETNRPDGSYATKDLFLRHPERENLYRYIGRLDDTLVHILGEKTNPVPMELCIRGNSPYVQEAIVFGAGRPQTGCLILPSDLAKDLSREELMEKVWPVIEQANDAAPSHSRLLPEMIEILPHGTTIPVATKMSILRPACYAKFKDLIDTIYKRFEREDVAVEKSTLSGIELEDYLYNTISAALGPTRSAKLDKDVDLFSFGVDSLQATRIRNNIQQELELGQHKLSSTVVYEHPSVKKLALYLDKLQSGETVHENENEKKMLGLLEKWLAAVEPRKAPYSQPKPVNARVVVLTGATGSLGAHILANLTASNAVRKVICLSRAKSHQDSIERIRESVKLRSVSIDESKVVSYAATVQLPLLGLTQEEYDGIKGEVTDVIHNAWPVNFVLTIDSYDEHIGGTANLMNLALAAPWSEPATFFFSSSISCRQGSPDAVCAENFPPTPATAAGTGYAQSKWVVEKLCEAAAQKTGLPVAVLRIGQMTGDSVSGIWNETEAWPLLFKSANTVGALPVYDEHPSWLPVDYAGRSITEILLNTSKPTARVYHIVNPNTAASWEDIIDGLAAAGVKFEKVDRTAWVERLAASDQDPEKNPTVKLLGFFRKRYGPAFKKPMVFSTEETLNWSPALGRAPPITKELVGKWVANWRKNGFIN</sequence>
<dbReference type="SUPFAM" id="SSF56801">
    <property type="entry name" value="Acetyl-CoA synthetase-like"/>
    <property type="match status" value="1"/>
</dbReference>
<dbReference type="GO" id="GO:0031177">
    <property type="term" value="F:phosphopantetheine binding"/>
    <property type="evidence" value="ECO:0007669"/>
    <property type="project" value="InterPro"/>
</dbReference>
<accession>A0A0D7BAW7</accession>
<keyword evidence="1" id="KW-0596">Phosphopantetheine</keyword>